<evidence type="ECO:0000259" key="5">
    <source>
        <dbReference type="PROSITE" id="PS50931"/>
    </source>
</evidence>
<proteinExistence type="inferred from homology"/>
<organism evidence="6 7">
    <name type="scientific">Oceanicola granulosus (strain ATCC BAA-861 / DSM 15982 / KCTC 12143 / HTCC2516)</name>
    <dbReference type="NCBI Taxonomy" id="314256"/>
    <lineage>
        <taxon>Bacteria</taxon>
        <taxon>Pseudomonadati</taxon>
        <taxon>Pseudomonadota</taxon>
        <taxon>Alphaproteobacteria</taxon>
        <taxon>Rhodobacterales</taxon>
        <taxon>Roseobacteraceae</taxon>
        <taxon>Oceanicola</taxon>
    </lineage>
</organism>
<keyword evidence="7" id="KW-1185">Reference proteome</keyword>
<dbReference type="InterPro" id="IPR036390">
    <property type="entry name" value="WH_DNA-bd_sf"/>
</dbReference>
<dbReference type="InterPro" id="IPR005119">
    <property type="entry name" value="LysR_subst-bd"/>
</dbReference>
<dbReference type="InterPro" id="IPR036388">
    <property type="entry name" value="WH-like_DNA-bd_sf"/>
</dbReference>
<evidence type="ECO:0000256" key="3">
    <source>
        <dbReference type="ARBA" id="ARBA00023125"/>
    </source>
</evidence>
<dbReference type="SUPFAM" id="SSF53850">
    <property type="entry name" value="Periplasmic binding protein-like II"/>
    <property type="match status" value="1"/>
</dbReference>
<dbReference type="GO" id="GO:0005829">
    <property type="term" value="C:cytosol"/>
    <property type="evidence" value="ECO:0007669"/>
    <property type="project" value="TreeGrafter"/>
</dbReference>
<comment type="caution">
    <text evidence="6">The sequence shown here is derived from an EMBL/GenBank/DDBJ whole genome shotgun (WGS) entry which is preliminary data.</text>
</comment>
<reference evidence="6 7" key="1">
    <citation type="journal article" date="2010" name="J. Bacteriol.">
        <title>Genome sequences of Oceanicola granulosus HTCC2516(T) and Oceanicola batsensis HTCC2597(TDelta).</title>
        <authorList>
            <person name="Thrash J.C."/>
            <person name="Cho J.C."/>
            <person name="Vergin K.L."/>
            <person name="Giovannoni S.J."/>
        </authorList>
    </citation>
    <scope>NUCLEOTIDE SEQUENCE [LARGE SCALE GENOMIC DNA]</scope>
    <source>
        <strain evidence="7">ATCC BAA-861 / DSM 15982 / KCTC 12143 / HTCC2516</strain>
    </source>
</reference>
<dbReference type="Pfam" id="PF03466">
    <property type="entry name" value="LysR_substrate"/>
    <property type="match status" value="1"/>
</dbReference>
<dbReference type="RefSeq" id="WP_007254363.1">
    <property type="nucleotide sequence ID" value="NZ_CH724107.1"/>
</dbReference>
<keyword evidence="2" id="KW-0805">Transcription regulation</keyword>
<dbReference type="eggNOG" id="COG0583">
    <property type="taxonomic scope" value="Bacteria"/>
</dbReference>
<gene>
    <name evidence="6" type="ORF">OG2516_04174</name>
</gene>
<evidence type="ECO:0000256" key="1">
    <source>
        <dbReference type="ARBA" id="ARBA00009437"/>
    </source>
</evidence>
<protein>
    <submittedName>
        <fullName evidence="6">Transcriptional regulator</fullName>
    </submittedName>
</protein>
<dbReference type="HOGENOM" id="CLU_039613_6_0_5"/>
<dbReference type="Gene3D" id="1.10.10.10">
    <property type="entry name" value="Winged helix-like DNA-binding domain superfamily/Winged helix DNA-binding domain"/>
    <property type="match status" value="1"/>
</dbReference>
<dbReference type="InterPro" id="IPR000847">
    <property type="entry name" value="LysR_HTH_N"/>
</dbReference>
<dbReference type="OrthoDB" id="9803030at2"/>
<dbReference type="STRING" id="314256.OG2516_04174"/>
<dbReference type="PROSITE" id="PS50931">
    <property type="entry name" value="HTH_LYSR"/>
    <property type="match status" value="1"/>
</dbReference>
<dbReference type="Proteomes" id="UP000003635">
    <property type="component" value="Unassembled WGS sequence"/>
</dbReference>
<dbReference type="InterPro" id="IPR050950">
    <property type="entry name" value="HTH-type_LysR_regulators"/>
</dbReference>
<evidence type="ECO:0000313" key="7">
    <source>
        <dbReference type="Proteomes" id="UP000003635"/>
    </source>
</evidence>
<evidence type="ECO:0000313" key="6">
    <source>
        <dbReference type="EMBL" id="EAR51063.1"/>
    </source>
</evidence>
<dbReference type="PANTHER" id="PTHR30419:SF8">
    <property type="entry name" value="NITROGEN ASSIMILATION TRANSCRIPTIONAL ACTIVATOR-RELATED"/>
    <property type="match status" value="1"/>
</dbReference>
<name>Q2CED4_OCEGH</name>
<keyword evidence="3" id="KW-0238">DNA-binding</keyword>
<feature type="domain" description="HTH lysR-type" evidence="5">
    <location>
        <begin position="12"/>
        <end position="65"/>
    </location>
</feature>
<evidence type="ECO:0000256" key="2">
    <source>
        <dbReference type="ARBA" id="ARBA00023015"/>
    </source>
</evidence>
<accession>Q2CED4</accession>
<dbReference type="Pfam" id="PF00126">
    <property type="entry name" value="HTH_1"/>
    <property type="match status" value="1"/>
</dbReference>
<dbReference type="SUPFAM" id="SSF46785">
    <property type="entry name" value="Winged helix' DNA-binding domain"/>
    <property type="match status" value="1"/>
</dbReference>
<comment type="similarity">
    <text evidence="1">Belongs to the LysR transcriptional regulatory family.</text>
</comment>
<keyword evidence="4" id="KW-0804">Transcription</keyword>
<evidence type="ECO:0000256" key="4">
    <source>
        <dbReference type="ARBA" id="ARBA00023163"/>
    </source>
</evidence>
<sequence length="311" mass="33988">MDLYLRSLRPVQLRLLTEIARHGKLRLAADVCGMTTPAASRMLADMETQLATHLFERTPKGMSPTPAGEVLVTHARKLVHDIDRMAQDFGAHLGGTGGSVRVGAVTGGALSAVIPAILALKEEAPQVDVSLDVSSSSQLMWGLERGEYDFTLSRVGQGDYSREFEIQPARGESVLLMVRRGHPLARSGPVALGELRDAFWTMQSRGAPLRHAMEIAFHNEGADMPENVLETASVVAIMALLRESDIIAIVTEEVAELLLNPPYEADLVLLETKRPIPIEPYHILLPRDRLMSPAAERLLTLVKARMPGEGR</sequence>
<dbReference type="EMBL" id="AAOT01000018">
    <property type="protein sequence ID" value="EAR51063.1"/>
    <property type="molecule type" value="Genomic_DNA"/>
</dbReference>
<dbReference type="GO" id="GO:0003677">
    <property type="term" value="F:DNA binding"/>
    <property type="evidence" value="ECO:0007669"/>
    <property type="project" value="UniProtKB-KW"/>
</dbReference>
<dbReference type="PANTHER" id="PTHR30419">
    <property type="entry name" value="HTH-TYPE TRANSCRIPTIONAL REGULATOR YBHD"/>
    <property type="match status" value="1"/>
</dbReference>
<dbReference type="Gene3D" id="3.40.190.290">
    <property type="match status" value="1"/>
</dbReference>
<dbReference type="AlphaFoldDB" id="Q2CED4"/>
<dbReference type="GO" id="GO:0003700">
    <property type="term" value="F:DNA-binding transcription factor activity"/>
    <property type="evidence" value="ECO:0007669"/>
    <property type="project" value="InterPro"/>
</dbReference>